<sequence>MLFATVLPSLGGCITAGDFNKKIADTGTTVVIGSPVSACARAKAEYALSPTTMPPAAVNASLSGNQRNRTDLQLGLSMLASATSGSAVPASAAAYDDHVTGFSQGLFARLGIDPSGIEVNLDALAPDAVDRANQVLTSTLFRDLAPADPAVTSSKFGGGEITISRREWTGMIQDVSFATSGEGWVGAAAQALGHYAKTYGLNQITTTTQAQDAAQVTLRLLVARYVSDYFRNGKIVTLDFDYPDLKSKLLDKLKKSIKDETVLTAADAQIDQLAKDLGQRLCQEEGKVTSCRILGVLGEQTFVSRAGKSYGFPGLAATVDLAGDKKVSTNKIDPNAVVSDLVRVLFEATGDDRIRVPGAKNSSLCRASASMCAGKDNTDKLKQVDNIGDRAEAGTFAAVGIAIRGGWLFSINNEALATSIQTAVAVGVRKTAEGVMWSRLQNCPANLAALASVDASPRTVTLRLTE</sequence>
<proteinExistence type="predicted"/>
<dbReference type="EMBL" id="CP039288">
    <property type="protein sequence ID" value="QCC04621.1"/>
    <property type="molecule type" value="Genomic_DNA"/>
</dbReference>
<evidence type="ECO:0000313" key="2">
    <source>
        <dbReference type="Proteomes" id="UP000296079"/>
    </source>
</evidence>
<dbReference type="Proteomes" id="UP000296079">
    <property type="component" value="Chromosome 2"/>
</dbReference>
<protein>
    <submittedName>
        <fullName evidence="1">Uncharacterized protein</fullName>
    </submittedName>
</protein>
<dbReference type="AlphaFoldDB" id="A0AAE5ZJM4"/>
<organism evidence="1 2">
    <name type="scientific">Cupriavidus necator (strain ATCC 17699 / DSM 428 / KCTC 22496 / NCIMB 10442 / H16 / Stanier 337)</name>
    <name type="common">Ralstonia eutropha</name>
    <dbReference type="NCBI Taxonomy" id="381666"/>
    <lineage>
        <taxon>Bacteria</taxon>
        <taxon>Pseudomonadati</taxon>
        <taxon>Pseudomonadota</taxon>
        <taxon>Betaproteobacteria</taxon>
        <taxon>Burkholderiales</taxon>
        <taxon>Burkholderiaceae</taxon>
        <taxon>Cupriavidus</taxon>
    </lineage>
</organism>
<reference evidence="1 2" key="1">
    <citation type="submission" date="2019-04" db="EMBL/GenBank/DDBJ databases">
        <title>Long-read de novo sequencing of Cupriavidus necator H16.</title>
        <authorList>
            <person name="Little G.T."/>
            <person name="Ehsaan M."/>
            <person name="Arenas-Lopez C."/>
            <person name="Jawed K."/>
            <person name="Winzer K."/>
            <person name="Kovacs K."/>
            <person name="Malys N."/>
            <person name="Minton N.P."/>
        </authorList>
    </citation>
    <scope>NUCLEOTIDE SEQUENCE [LARGE SCALE GENOMIC DNA]</scope>
    <source>
        <strain evidence="1 2">H16</strain>
    </source>
</reference>
<accession>A0AAE5ZJM4</accession>
<gene>
    <name evidence="1" type="ORF">E6A55_29470</name>
</gene>
<dbReference type="RefSeq" id="WP_136227877.1">
    <property type="nucleotide sequence ID" value="NC_008314.1"/>
</dbReference>
<name>A0AAE5ZJM4_CUPNH</name>
<evidence type="ECO:0000313" key="1">
    <source>
        <dbReference type="EMBL" id="QCC04621.1"/>
    </source>
</evidence>